<dbReference type="EMBL" id="LVYD01000042">
    <property type="protein sequence ID" value="OQP64301.1"/>
    <property type="molecule type" value="Genomic_DNA"/>
</dbReference>
<organism evidence="1 2">
    <name type="scientific">Niastella vici</name>
    <dbReference type="NCBI Taxonomy" id="1703345"/>
    <lineage>
        <taxon>Bacteria</taxon>
        <taxon>Pseudomonadati</taxon>
        <taxon>Bacteroidota</taxon>
        <taxon>Chitinophagia</taxon>
        <taxon>Chitinophagales</taxon>
        <taxon>Chitinophagaceae</taxon>
        <taxon>Niastella</taxon>
    </lineage>
</organism>
<evidence type="ECO:0000313" key="2">
    <source>
        <dbReference type="Proteomes" id="UP000192796"/>
    </source>
</evidence>
<reference evidence="1 2" key="1">
    <citation type="submission" date="2016-03" db="EMBL/GenBank/DDBJ databases">
        <title>Niastella vici sp. nov., isolated from farmland soil.</title>
        <authorList>
            <person name="Chen L."/>
            <person name="Wang D."/>
            <person name="Yang S."/>
            <person name="Wang G."/>
        </authorList>
    </citation>
    <scope>NUCLEOTIDE SEQUENCE [LARGE SCALE GENOMIC DNA]</scope>
    <source>
        <strain evidence="1 2">DJ57</strain>
    </source>
</reference>
<name>A0A1V9G101_9BACT</name>
<proteinExistence type="predicted"/>
<accession>A0A1V9G101</accession>
<sequence length="61" mass="6469">MLSIILHAAGEVNAGFCRLVWCNSKTAYPVLAGLLVIAGISGNVAGKKWQPVLLRNGKNFS</sequence>
<gene>
    <name evidence="1" type="ORF">A3860_20220</name>
</gene>
<comment type="caution">
    <text evidence="1">The sequence shown here is derived from an EMBL/GenBank/DDBJ whole genome shotgun (WGS) entry which is preliminary data.</text>
</comment>
<keyword evidence="2" id="KW-1185">Reference proteome</keyword>
<protein>
    <submittedName>
        <fullName evidence="1">Uncharacterized protein</fullName>
    </submittedName>
</protein>
<evidence type="ECO:0000313" key="1">
    <source>
        <dbReference type="EMBL" id="OQP64301.1"/>
    </source>
</evidence>
<dbReference type="Proteomes" id="UP000192796">
    <property type="component" value="Unassembled WGS sequence"/>
</dbReference>
<dbReference type="AlphaFoldDB" id="A0A1V9G101"/>